<dbReference type="AlphaFoldDB" id="A0A316HCA3"/>
<comment type="caution">
    <text evidence="1">The sequence shown here is derived from an EMBL/GenBank/DDBJ whole genome shotgun (WGS) entry which is preliminary data.</text>
</comment>
<accession>A0A316HCA3</accession>
<gene>
    <name evidence="1" type="ORF">LX99_01877</name>
</gene>
<organism evidence="1 2">
    <name type="scientific">Mucilaginibacter oryzae</name>
    <dbReference type="NCBI Taxonomy" id="468058"/>
    <lineage>
        <taxon>Bacteria</taxon>
        <taxon>Pseudomonadati</taxon>
        <taxon>Bacteroidota</taxon>
        <taxon>Sphingobacteriia</taxon>
        <taxon>Sphingobacteriales</taxon>
        <taxon>Sphingobacteriaceae</taxon>
        <taxon>Mucilaginibacter</taxon>
    </lineage>
</organism>
<keyword evidence="2" id="KW-1185">Reference proteome</keyword>
<evidence type="ECO:0000313" key="2">
    <source>
        <dbReference type="Proteomes" id="UP000245678"/>
    </source>
</evidence>
<reference evidence="1 2" key="1">
    <citation type="submission" date="2018-05" db="EMBL/GenBank/DDBJ databases">
        <title>Genomic Encyclopedia of Archaeal and Bacterial Type Strains, Phase II (KMG-II): from individual species to whole genera.</title>
        <authorList>
            <person name="Goeker M."/>
        </authorList>
    </citation>
    <scope>NUCLEOTIDE SEQUENCE [LARGE SCALE GENOMIC DNA]</scope>
    <source>
        <strain evidence="1 2">DSM 19975</strain>
    </source>
</reference>
<evidence type="ECO:0000313" key="1">
    <source>
        <dbReference type="EMBL" id="PWK78037.1"/>
    </source>
</evidence>
<proteinExistence type="predicted"/>
<dbReference type="Proteomes" id="UP000245678">
    <property type="component" value="Unassembled WGS sequence"/>
</dbReference>
<sequence length="76" mass="8912">MFCKLLIFSSFHDFPFMLLFNMNGKLTVIAPLFQYRRKGPLFSRLAIRLSSLPNLIVRLASEICNPYSKISFPFHR</sequence>
<dbReference type="EMBL" id="QGHA01000003">
    <property type="protein sequence ID" value="PWK78037.1"/>
    <property type="molecule type" value="Genomic_DNA"/>
</dbReference>
<name>A0A316HCA3_9SPHI</name>
<protein>
    <submittedName>
        <fullName evidence="1">Uncharacterized protein</fullName>
    </submittedName>
</protein>